<evidence type="ECO:0000313" key="23">
    <source>
        <dbReference type="Proteomes" id="UP000007646"/>
    </source>
</evidence>
<keyword evidence="10" id="KW-0175">Coiled coil</keyword>
<dbReference type="GO" id="GO:0070901">
    <property type="term" value="P:mitochondrial tRNA methylation"/>
    <property type="evidence" value="ECO:0007669"/>
    <property type="project" value="Ensembl"/>
</dbReference>
<evidence type="ECO:0000256" key="20">
    <source>
        <dbReference type="ARBA" id="ARBA00065094"/>
    </source>
</evidence>
<dbReference type="EC" id="2.1.1.218" evidence="2"/>
<accession>G3TXV7</accession>
<evidence type="ECO:0000256" key="8">
    <source>
        <dbReference type="ARBA" id="ARBA00022694"/>
    </source>
</evidence>
<dbReference type="GO" id="GO:0006397">
    <property type="term" value="P:mRNA processing"/>
    <property type="evidence" value="ECO:0007669"/>
    <property type="project" value="Ensembl"/>
</dbReference>
<dbReference type="GO" id="GO:0042645">
    <property type="term" value="C:mitochondrial nucleoid"/>
    <property type="evidence" value="ECO:0007669"/>
    <property type="project" value="Ensembl"/>
</dbReference>
<evidence type="ECO:0000313" key="22">
    <source>
        <dbReference type="Ensembl" id="ENSLAFP00000020415.1"/>
    </source>
</evidence>
<dbReference type="GO" id="GO:0097745">
    <property type="term" value="P:mitochondrial tRNA 5'-end processing"/>
    <property type="evidence" value="ECO:0007669"/>
    <property type="project" value="Ensembl"/>
</dbReference>
<evidence type="ECO:0000256" key="17">
    <source>
        <dbReference type="ARBA" id="ARBA00048278"/>
    </source>
</evidence>
<keyword evidence="11" id="KW-0496">Mitochondrion</keyword>
<dbReference type="Gene3D" id="3.40.1280.30">
    <property type="match status" value="1"/>
</dbReference>
<dbReference type="InterPro" id="IPR028564">
    <property type="entry name" value="MT_TRM10-typ"/>
</dbReference>
<evidence type="ECO:0000256" key="5">
    <source>
        <dbReference type="ARBA" id="ARBA00022603"/>
    </source>
</evidence>
<evidence type="ECO:0000256" key="13">
    <source>
        <dbReference type="ARBA" id="ARBA00029803"/>
    </source>
</evidence>
<dbReference type="InterPro" id="IPR025812">
    <property type="entry name" value="Trm10_C_MTase_dom"/>
</dbReference>
<dbReference type="STRING" id="9785.ENSLAFP00000020415"/>
<gene>
    <name evidence="22" type="primary">TRMT10C</name>
</gene>
<organism evidence="22 23">
    <name type="scientific">Loxodonta africana</name>
    <name type="common">African elephant</name>
    <dbReference type="NCBI Taxonomy" id="9785"/>
    <lineage>
        <taxon>Eukaryota</taxon>
        <taxon>Metazoa</taxon>
        <taxon>Chordata</taxon>
        <taxon>Craniata</taxon>
        <taxon>Vertebrata</taxon>
        <taxon>Euteleostomi</taxon>
        <taxon>Mammalia</taxon>
        <taxon>Eutheria</taxon>
        <taxon>Afrotheria</taxon>
        <taxon>Proboscidea</taxon>
        <taxon>Elephantidae</taxon>
        <taxon>Loxodonta</taxon>
    </lineage>
</organism>
<reference evidence="22" key="3">
    <citation type="submission" date="2025-09" db="UniProtKB">
        <authorList>
            <consortium name="Ensembl"/>
        </authorList>
    </citation>
    <scope>IDENTIFICATION</scope>
    <source>
        <strain evidence="22">Isolate ISIS603380</strain>
    </source>
</reference>
<dbReference type="GO" id="GO:0070131">
    <property type="term" value="P:positive regulation of mitochondrial translation"/>
    <property type="evidence" value="ECO:0007669"/>
    <property type="project" value="Ensembl"/>
</dbReference>
<evidence type="ECO:0000256" key="2">
    <source>
        <dbReference type="ARBA" id="ARBA00012794"/>
    </source>
</evidence>
<dbReference type="GO" id="GO:1990180">
    <property type="term" value="P:mitochondrial tRNA 3'-end processing"/>
    <property type="evidence" value="ECO:0007669"/>
    <property type="project" value="Ensembl"/>
</dbReference>
<dbReference type="GO" id="GO:0042802">
    <property type="term" value="F:identical protein binding"/>
    <property type="evidence" value="ECO:0007669"/>
    <property type="project" value="Ensembl"/>
</dbReference>
<dbReference type="HOGENOM" id="CLU_034384_3_1_1"/>
<dbReference type="GO" id="GO:0030678">
    <property type="term" value="C:mitochondrial ribonuclease P complex"/>
    <property type="evidence" value="ECO:0007669"/>
    <property type="project" value="Ensembl"/>
</dbReference>
<name>G3TXV7_LOXAF</name>
<evidence type="ECO:0000256" key="7">
    <source>
        <dbReference type="ARBA" id="ARBA00022691"/>
    </source>
</evidence>
<evidence type="ECO:0000259" key="21">
    <source>
        <dbReference type="PROSITE" id="PS51675"/>
    </source>
</evidence>
<keyword evidence="7" id="KW-0949">S-adenosyl-L-methionine</keyword>
<reference evidence="22 23" key="1">
    <citation type="submission" date="2009-06" db="EMBL/GenBank/DDBJ databases">
        <title>The Genome Sequence of Loxodonta africana (African elephant).</title>
        <authorList>
            <person name="Di Palma F."/>
            <person name="Heiman D."/>
            <person name="Young S."/>
            <person name="Johnson J."/>
            <person name="Lander E.S."/>
            <person name="Lindblad-Toh K."/>
        </authorList>
    </citation>
    <scope>NUCLEOTIDE SEQUENCE [LARGE SCALE GENOMIC DNA]</scope>
    <source>
        <strain evidence="22 23">Isolate ISIS603380</strain>
    </source>
</reference>
<dbReference type="FunCoup" id="G3TXV7">
    <property type="interactions" value="724"/>
</dbReference>
<comment type="subunit">
    <text evidence="20">Component of mitochondrial ribonuclease P, a complex composed of TRMT10C/MRPP1, HSD17B10/MRPP2 and PRORP/MRPP3. Interacts with HSD17B10/MRPP2; forming the MRPP1-MRPP2 subcomplex of the mitochondrial ribonuclease P complex. Interacts with GRSF1.</text>
</comment>
<dbReference type="EC" id="2.1.1.221" evidence="3"/>
<dbReference type="PANTHER" id="PTHR13563">
    <property type="entry name" value="TRNA (GUANINE-9-) METHYLTRANSFERASE"/>
    <property type="match status" value="1"/>
</dbReference>
<evidence type="ECO:0000256" key="18">
    <source>
        <dbReference type="ARBA" id="ARBA00048434"/>
    </source>
</evidence>
<evidence type="ECO:0000256" key="11">
    <source>
        <dbReference type="ARBA" id="ARBA00023128"/>
    </source>
</evidence>
<dbReference type="GO" id="GO:0005654">
    <property type="term" value="C:nucleoplasm"/>
    <property type="evidence" value="ECO:0007669"/>
    <property type="project" value="Ensembl"/>
</dbReference>
<evidence type="ECO:0000256" key="10">
    <source>
        <dbReference type="ARBA" id="ARBA00023054"/>
    </source>
</evidence>
<comment type="catalytic activity">
    <reaction evidence="17">
        <text>adenosine(9) in tRNA + S-adenosyl-L-methionine = N(1)-methyladenosine(9) in tRNA + S-adenosyl-L-homocysteine + H(+)</text>
        <dbReference type="Rhea" id="RHEA:43148"/>
        <dbReference type="Rhea" id="RHEA-COMP:10363"/>
        <dbReference type="Rhea" id="RHEA-COMP:10364"/>
        <dbReference type="ChEBI" id="CHEBI:15378"/>
        <dbReference type="ChEBI" id="CHEBI:57856"/>
        <dbReference type="ChEBI" id="CHEBI:59789"/>
        <dbReference type="ChEBI" id="CHEBI:74411"/>
        <dbReference type="ChEBI" id="CHEBI:74491"/>
        <dbReference type="EC" id="2.1.1.218"/>
    </reaction>
</comment>
<proteinExistence type="predicted"/>
<dbReference type="InterPro" id="IPR007356">
    <property type="entry name" value="tRNA_m1G_MeTrfase_euk"/>
</dbReference>
<dbReference type="FunFam" id="3.40.1280.30:FF:000003">
    <property type="entry name" value="tRNA methyltransferase 10C, mitochondrial RNase P subunit"/>
    <property type="match status" value="1"/>
</dbReference>
<keyword evidence="5" id="KW-0489">Methyltransferase</keyword>
<evidence type="ECO:0000256" key="16">
    <source>
        <dbReference type="ARBA" id="ARBA00033019"/>
    </source>
</evidence>
<dbReference type="GO" id="GO:0160106">
    <property type="term" value="F:tRNA (adenine(9)-N1)-methyltransferase activity"/>
    <property type="evidence" value="ECO:0007669"/>
    <property type="project" value="UniProtKB-EC"/>
</dbReference>
<reference evidence="22" key="2">
    <citation type="submission" date="2025-08" db="UniProtKB">
        <authorList>
            <consortium name="Ensembl"/>
        </authorList>
    </citation>
    <scope>IDENTIFICATION</scope>
    <source>
        <strain evidence="22">Isolate ISIS603380</strain>
    </source>
</reference>
<comment type="catalytic activity">
    <reaction evidence="18">
        <text>guanosine(9) in tRNA + S-adenosyl-L-methionine = N(1)-methylguanosine(9) in tRNA + S-adenosyl-L-homocysteine + H(+)</text>
        <dbReference type="Rhea" id="RHEA:43156"/>
        <dbReference type="Rhea" id="RHEA-COMP:10367"/>
        <dbReference type="Rhea" id="RHEA-COMP:10368"/>
        <dbReference type="ChEBI" id="CHEBI:15378"/>
        <dbReference type="ChEBI" id="CHEBI:57856"/>
        <dbReference type="ChEBI" id="CHEBI:59789"/>
        <dbReference type="ChEBI" id="CHEBI:73542"/>
        <dbReference type="ChEBI" id="CHEBI:74269"/>
        <dbReference type="EC" id="2.1.1.221"/>
    </reaction>
</comment>
<dbReference type="GO" id="GO:0000049">
    <property type="term" value="F:tRNA binding"/>
    <property type="evidence" value="ECO:0007669"/>
    <property type="project" value="Ensembl"/>
</dbReference>
<dbReference type="GeneTree" id="ENSGT00530000063169"/>
<evidence type="ECO:0000256" key="3">
    <source>
        <dbReference type="ARBA" id="ARBA00012797"/>
    </source>
</evidence>
<dbReference type="AlphaFoldDB" id="G3TXV7"/>
<dbReference type="OMA" id="HHWEHVL"/>
<protein>
    <recommendedName>
        <fullName evidence="4">tRNA methyltransferase 10 homolog C</fullName>
        <ecNumber evidence="2">2.1.1.218</ecNumber>
        <ecNumber evidence="3">2.1.1.221</ecNumber>
    </recommendedName>
    <alternativeName>
        <fullName evidence="14">Mitochondrial ribonuclease P protein 1</fullName>
    </alternativeName>
    <alternativeName>
        <fullName evidence="13">RNA (guanine-9-)-methyltransferase domain-containing protein 1</fullName>
    </alternativeName>
    <alternativeName>
        <fullName evidence="15">mRNA methyladenosine-N(1)-methyltransferase</fullName>
    </alternativeName>
    <alternativeName>
        <fullName evidence="16">tRNA (adenine(9)-N(1))-methyltransferase</fullName>
    </alternativeName>
    <alternativeName>
        <fullName evidence="12">tRNA (guanine(9)-N(1))-methyltransferase</fullName>
    </alternativeName>
</protein>
<dbReference type="CDD" id="cd18102">
    <property type="entry name" value="Trm10_MRRP1"/>
    <property type="match status" value="1"/>
</dbReference>
<dbReference type="Proteomes" id="UP000007646">
    <property type="component" value="Unassembled WGS sequence"/>
</dbReference>
<evidence type="ECO:0000256" key="1">
    <source>
        <dbReference type="ARBA" id="ARBA00004173"/>
    </source>
</evidence>
<evidence type="ECO:0000256" key="9">
    <source>
        <dbReference type="ARBA" id="ARBA00022946"/>
    </source>
</evidence>
<dbReference type="SMR" id="G3TXV7"/>
<evidence type="ECO:0000256" key="12">
    <source>
        <dbReference type="ARBA" id="ARBA00029727"/>
    </source>
</evidence>
<feature type="domain" description="SAM-dependent MTase TRM10-type" evidence="21">
    <location>
        <begin position="184"/>
        <end position="376"/>
    </location>
</feature>
<evidence type="ECO:0000256" key="19">
    <source>
        <dbReference type="ARBA" id="ARBA00048481"/>
    </source>
</evidence>
<dbReference type="PROSITE" id="PS51675">
    <property type="entry name" value="SAM_MT_TRM10"/>
    <property type="match status" value="1"/>
</dbReference>
<dbReference type="eggNOG" id="KOG2967">
    <property type="taxonomic scope" value="Eukaryota"/>
</dbReference>
<dbReference type="GO" id="GO:0052905">
    <property type="term" value="F:tRNA (guanosine(9)-N1)-methyltransferase activity"/>
    <property type="evidence" value="ECO:0007669"/>
    <property type="project" value="UniProtKB-EC"/>
</dbReference>
<evidence type="ECO:0000256" key="15">
    <source>
        <dbReference type="ARBA" id="ARBA00031759"/>
    </source>
</evidence>
<dbReference type="PANTHER" id="PTHR13563:SF5">
    <property type="entry name" value="TRNA METHYLTRANSFERASE 10 HOMOLOG C"/>
    <property type="match status" value="1"/>
</dbReference>
<keyword evidence="8" id="KW-0819">tRNA processing</keyword>
<dbReference type="GO" id="GO:0043527">
    <property type="term" value="C:tRNA methyltransferase complex"/>
    <property type="evidence" value="ECO:0007669"/>
    <property type="project" value="Ensembl"/>
</dbReference>
<comment type="catalytic activity">
    <reaction evidence="19">
        <text>an adenosine in mRNA + S-adenosyl-L-methionine = an N(1)-methyladenosine in mRNA + S-adenosyl-L-homocysteine + H(+)</text>
        <dbReference type="Rhea" id="RHEA:55392"/>
        <dbReference type="Rhea" id="RHEA-COMP:12414"/>
        <dbReference type="Rhea" id="RHEA-COMP:12415"/>
        <dbReference type="ChEBI" id="CHEBI:15378"/>
        <dbReference type="ChEBI" id="CHEBI:57856"/>
        <dbReference type="ChEBI" id="CHEBI:59789"/>
        <dbReference type="ChEBI" id="CHEBI:74411"/>
        <dbReference type="ChEBI" id="CHEBI:74491"/>
    </reaction>
</comment>
<evidence type="ECO:0000256" key="6">
    <source>
        <dbReference type="ARBA" id="ARBA00022679"/>
    </source>
</evidence>
<evidence type="ECO:0000256" key="14">
    <source>
        <dbReference type="ARBA" id="ARBA00030623"/>
    </source>
</evidence>
<dbReference type="InterPro" id="IPR038459">
    <property type="entry name" value="MT_TRM10-typ_sf"/>
</dbReference>
<dbReference type="Ensembl" id="ENSLAFT00000009677.2">
    <property type="protein sequence ID" value="ENSLAFP00000020415.1"/>
    <property type="gene ID" value="ENSLAFG00000009677.2"/>
</dbReference>
<comment type="subcellular location">
    <subcellularLocation>
        <location evidence="1">Mitochondrion</location>
    </subcellularLocation>
</comment>
<keyword evidence="6" id="KW-0808">Transferase</keyword>
<keyword evidence="23" id="KW-1185">Reference proteome</keyword>
<keyword evidence="9" id="KW-0809">Transit peptide</keyword>
<dbReference type="InParanoid" id="G3TXV7"/>
<evidence type="ECO:0000256" key="4">
    <source>
        <dbReference type="ARBA" id="ARBA00014681"/>
    </source>
</evidence>
<sequence length="412" mass="48048">MNVSFTFLRPFARFLVPFTLQRKTNGVYSTILQRYMSSKIPPVPCPNKESTSPPEQLELDGWKITMKSSVQEEGASTASDSKDEDPVAATRELIEMWRLLGREVPEHISEEDLKTIMESPSKSSKRKYLKYLYIKEKMKKARQIKKEMKAAAKEEAKTDRTTEENKQRDFLFLRLWDRNIDSAMGWKGAQAMQFGQPLVFDMVYENYMKPKELQNAVCQLLESEGCNRRNVDPFHIYLCNLKTDGDYYRELVKRYRERWDKLLLTATEKSHVDLFPKEDIIYLTADSPNVMTTFKHDKIYIIGSFVDKSMQPGASLANAKRLKLATECLPLDKYLQWETGTKNLTLDQMMRILLCVKNTGSWEEALKFVPRRKHTGYLEISQYSQEFLNQLKKPKTFNPFPKGSLNVCTKKR</sequence>